<dbReference type="PANTHER" id="PTHR33525:SF4">
    <property type="entry name" value="CYCLIC DI-GMP PHOSPHODIESTERASE CDGJ"/>
    <property type="match status" value="1"/>
</dbReference>
<name>A0A1P8JYL5_9BURK</name>
<keyword evidence="3" id="KW-1185">Reference proteome</keyword>
<reference evidence="2 3" key="1">
    <citation type="submission" date="2017-01" db="EMBL/GenBank/DDBJ databases">
        <authorList>
            <person name="Mah S.A."/>
            <person name="Swanson W.J."/>
            <person name="Moy G.W."/>
            <person name="Vacquier V.D."/>
        </authorList>
    </citation>
    <scope>NUCLEOTIDE SEQUENCE [LARGE SCALE GENOMIC DNA]</scope>
    <source>
        <strain evidence="2 3">DCY110</strain>
    </source>
</reference>
<dbReference type="InterPro" id="IPR052340">
    <property type="entry name" value="RNase_Y/CdgJ"/>
</dbReference>
<accession>A0A1P8JYL5</accession>
<dbReference type="STRING" id="1842727.RD110_17885"/>
<dbReference type="KEGG" id="rhy:RD110_17885"/>
<evidence type="ECO:0000313" key="2">
    <source>
        <dbReference type="EMBL" id="APW38847.1"/>
    </source>
</evidence>
<dbReference type="Gene3D" id="1.10.3210.10">
    <property type="entry name" value="Hypothetical protein af1432"/>
    <property type="match status" value="1"/>
</dbReference>
<feature type="domain" description="HDOD" evidence="1">
    <location>
        <begin position="188"/>
        <end position="378"/>
    </location>
</feature>
<dbReference type="InterPro" id="IPR013976">
    <property type="entry name" value="HDOD"/>
</dbReference>
<protein>
    <recommendedName>
        <fullName evidence="1">HDOD domain-containing protein</fullName>
    </recommendedName>
</protein>
<dbReference type="Proteomes" id="UP000186609">
    <property type="component" value="Chromosome"/>
</dbReference>
<dbReference type="PANTHER" id="PTHR33525">
    <property type="match status" value="1"/>
</dbReference>
<evidence type="ECO:0000259" key="1">
    <source>
        <dbReference type="PROSITE" id="PS51833"/>
    </source>
</evidence>
<dbReference type="AlphaFoldDB" id="A0A1P8JYL5"/>
<proteinExistence type="predicted"/>
<dbReference type="EMBL" id="CP019236">
    <property type="protein sequence ID" value="APW38847.1"/>
    <property type="molecule type" value="Genomic_DNA"/>
</dbReference>
<evidence type="ECO:0000313" key="3">
    <source>
        <dbReference type="Proteomes" id="UP000186609"/>
    </source>
</evidence>
<dbReference type="SUPFAM" id="SSF109604">
    <property type="entry name" value="HD-domain/PDEase-like"/>
    <property type="match status" value="1"/>
</dbReference>
<sequence length="399" mass="42357">MAPNGEVAGFEFRVSEEVMRQCAHDTDAQAAQVAAVLVAARLVALDGRIGFARLPAAWLTRAAVPRDESGLVLGVEFDAASPVSAAERQAVVATLLRFREVGAKLAWDAVRQPLDAKPDFLLWKPLPSWPLAELVKAVGARPATLQQYPVIATDLASVEELESALGGGAHLASGQLTPQAVADRTGVLAPEIGRIARLLAQLSSGADTDVIVRAIKGDVSVSVRLLQRMNSASFAQLGGVASIDQAVPLLGRNDLHRWLSLMMMQFAQARTLSPGLQEVALWRARLLELLAVERGEREPGRFFTLGLASMLGAILQIDAPEVASTLSLPPEAAQALVEGAGPWYVYLRTAAQVEDQSADESSAVADGFASAARVYELSAQAWTWASENMARETDAVGVA</sequence>
<dbReference type="PROSITE" id="PS51833">
    <property type="entry name" value="HDOD"/>
    <property type="match status" value="1"/>
</dbReference>
<gene>
    <name evidence="2" type="ORF">RD110_17885</name>
</gene>
<organism evidence="2 3">
    <name type="scientific">Rhodoferax koreensis</name>
    <dbReference type="NCBI Taxonomy" id="1842727"/>
    <lineage>
        <taxon>Bacteria</taxon>
        <taxon>Pseudomonadati</taxon>
        <taxon>Pseudomonadota</taxon>
        <taxon>Betaproteobacteria</taxon>
        <taxon>Burkholderiales</taxon>
        <taxon>Comamonadaceae</taxon>
        <taxon>Rhodoferax</taxon>
    </lineage>
</organism>
<dbReference type="Pfam" id="PF08668">
    <property type="entry name" value="HDOD"/>
    <property type="match status" value="1"/>
</dbReference>